<evidence type="ECO:0000313" key="4">
    <source>
        <dbReference type="Proteomes" id="UP000182658"/>
    </source>
</evidence>
<feature type="region of interest" description="Disordered" evidence="1">
    <location>
        <begin position="280"/>
        <end position="314"/>
    </location>
</feature>
<evidence type="ECO:0000256" key="1">
    <source>
        <dbReference type="SAM" id="MobiDB-lite"/>
    </source>
</evidence>
<dbReference type="InParanoid" id="A0A1J7JFQ3"/>
<keyword evidence="4" id="KW-1185">Reference proteome</keyword>
<evidence type="ECO:0000313" key="3">
    <source>
        <dbReference type="EMBL" id="OIW26434.1"/>
    </source>
</evidence>
<evidence type="ECO:0000256" key="2">
    <source>
        <dbReference type="SAM" id="Phobius"/>
    </source>
</evidence>
<feature type="transmembrane region" description="Helical" evidence="2">
    <location>
        <begin position="177"/>
        <end position="203"/>
    </location>
</feature>
<keyword evidence="2" id="KW-1133">Transmembrane helix</keyword>
<protein>
    <submittedName>
        <fullName evidence="3">Uncharacterized protein</fullName>
    </submittedName>
</protein>
<proteinExistence type="predicted"/>
<gene>
    <name evidence="3" type="ORF">CONLIGDRAFT_706716</name>
</gene>
<dbReference type="AlphaFoldDB" id="A0A1J7JFQ3"/>
<reference evidence="3 4" key="1">
    <citation type="submission" date="2016-10" db="EMBL/GenBank/DDBJ databases">
        <title>Draft genome sequence of Coniochaeta ligniaria NRRL30616, a lignocellulolytic fungus for bioabatement of inhibitors in plant biomass hydrolysates.</title>
        <authorList>
            <consortium name="DOE Joint Genome Institute"/>
            <person name="Jimenez D.J."/>
            <person name="Hector R.E."/>
            <person name="Riley R."/>
            <person name="Sun H."/>
            <person name="Grigoriev I.V."/>
            <person name="Van Elsas J.D."/>
            <person name="Nichols N.N."/>
        </authorList>
    </citation>
    <scope>NUCLEOTIDE SEQUENCE [LARGE SCALE GENOMIC DNA]</scope>
    <source>
        <strain evidence="3 4">NRRL 30616</strain>
    </source>
</reference>
<organism evidence="3 4">
    <name type="scientific">Coniochaeta ligniaria NRRL 30616</name>
    <dbReference type="NCBI Taxonomy" id="1408157"/>
    <lineage>
        <taxon>Eukaryota</taxon>
        <taxon>Fungi</taxon>
        <taxon>Dikarya</taxon>
        <taxon>Ascomycota</taxon>
        <taxon>Pezizomycotina</taxon>
        <taxon>Sordariomycetes</taxon>
        <taxon>Sordariomycetidae</taxon>
        <taxon>Coniochaetales</taxon>
        <taxon>Coniochaetaceae</taxon>
        <taxon>Coniochaeta</taxon>
    </lineage>
</organism>
<sequence>MNNTGASCPWGQAGDTPLAIASAIAGLLTFAYAVGAGFYVFYRNFDHSRTNFRDTSLRFDLYRQELEILGPQALADGLNNSGPFYAELEGLRNLELERIDLLFRDVRKQFDKTRASLDSLEKSALRVYDRSRGSVNLFDFEDGLAFVTASVLDLASCCTYTLTTLWNNRIGRRAYNVLHWCILPFYAIIFLFLQIIVSIINALDIKWLIGMGRLMAKQEELMGMMRKSEELFREARADTLNRRTNQIHTMTEYLGRGIHGRLSHLQANLREIAERLGPIEQNQPRDISDSQDPEHTPDSTSRHPPHLRDIGLPPLLQRRKSLSW</sequence>
<keyword evidence="2" id="KW-0472">Membrane</keyword>
<keyword evidence="2" id="KW-0812">Transmembrane</keyword>
<feature type="compositionally biased region" description="Basic and acidic residues" evidence="1">
    <location>
        <begin position="286"/>
        <end position="309"/>
    </location>
</feature>
<name>A0A1J7JFQ3_9PEZI</name>
<dbReference type="EMBL" id="KV875100">
    <property type="protein sequence ID" value="OIW26434.1"/>
    <property type="molecule type" value="Genomic_DNA"/>
</dbReference>
<feature type="transmembrane region" description="Helical" evidence="2">
    <location>
        <begin position="20"/>
        <end position="42"/>
    </location>
</feature>
<dbReference type="Proteomes" id="UP000182658">
    <property type="component" value="Unassembled WGS sequence"/>
</dbReference>
<accession>A0A1J7JFQ3</accession>